<dbReference type="SUPFAM" id="SSF46689">
    <property type="entry name" value="Homeodomain-like"/>
    <property type="match status" value="1"/>
</dbReference>
<evidence type="ECO:0000259" key="5">
    <source>
        <dbReference type="PROSITE" id="PS50977"/>
    </source>
</evidence>
<sequence>MPAAGAPTSPSGDPVATRQAIIEAVVRLAGRDGFDALTYRAVAEEAGVSHGLLRYHFGSLDAAVHEALHWTVDEAIARSPLTGADDLDSFAASLSRLVAQSPEHVAFQWGLVMHAQRKPELVEAIREFQARYVTQIQAQLERFGFPSERALARTVFAVLNGIVLSQLVSRDPAETDAEIAILREMLEGLRHR</sequence>
<dbReference type="InterPro" id="IPR041583">
    <property type="entry name" value="TetR_C_31"/>
</dbReference>
<evidence type="ECO:0000256" key="2">
    <source>
        <dbReference type="ARBA" id="ARBA00023125"/>
    </source>
</evidence>
<dbReference type="SUPFAM" id="SSF48498">
    <property type="entry name" value="Tetracyclin repressor-like, C-terminal domain"/>
    <property type="match status" value="1"/>
</dbReference>
<dbReference type="InterPro" id="IPR001647">
    <property type="entry name" value="HTH_TetR"/>
</dbReference>
<evidence type="ECO:0000256" key="3">
    <source>
        <dbReference type="ARBA" id="ARBA00023163"/>
    </source>
</evidence>
<dbReference type="AlphaFoldDB" id="A0A9E6XSG2"/>
<evidence type="ECO:0000313" key="6">
    <source>
        <dbReference type="EMBL" id="UGS33829.1"/>
    </source>
</evidence>
<dbReference type="PANTHER" id="PTHR30055">
    <property type="entry name" value="HTH-TYPE TRANSCRIPTIONAL REGULATOR RUTR"/>
    <property type="match status" value="1"/>
</dbReference>
<keyword evidence="2 4" id="KW-0238">DNA-binding</keyword>
<dbReference type="PROSITE" id="PS50977">
    <property type="entry name" value="HTH_TETR_2"/>
    <property type="match status" value="1"/>
</dbReference>
<feature type="domain" description="HTH tetR-type" evidence="5">
    <location>
        <begin position="15"/>
        <end position="75"/>
    </location>
</feature>
<dbReference type="GO" id="GO:0003700">
    <property type="term" value="F:DNA-binding transcription factor activity"/>
    <property type="evidence" value="ECO:0007669"/>
    <property type="project" value="TreeGrafter"/>
</dbReference>
<name>A0A9E6XSG2_9ACTN</name>
<evidence type="ECO:0000256" key="1">
    <source>
        <dbReference type="ARBA" id="ARBA00023015"/>
    </source>
</evidence>
<dbReference type="InterPro" id="IPR009057">
    <property type="entry name" value="Homeodomain-like_sf"/>
</dbReference>
<organism evidence="6 7">
    <name type="scientific">Capillimicrobium parvum</name>
    <dbReference type="NCBI Taxonomy" id="2884022"/>
    <lineage>
        <taxon>Bacteria</taxon>
        <taxon>Bacillati</taxon>
        <taxon>Actinomycetota</taxon>
        <taxon>Thermoleophilia</taxon>
        <taxon>Solirubrobacterales</taxon>
        <taxon>Capillimicrobiaceae</taxon>
        <taxon>Capillimicrobium</taxon>
    </lineage>
</organism>
<keyword evidence="7" id="KW-1185">Reference proteome</keyword>
<keyword evidence="3" id="KW-0804">Transcription</keyword>
<evidence type="ECO:0000313" key="7">
    <source>
        <dbReference type="Proteomes" id="UP001162834"/>
    </source>
</evidence>
<dbReference type="Pfam" id="PF00440">
    <property type="entry name" value="TetR_N"/>
    <property type="match status" value="1"/>
</dbReference>
<dbReference type="PANTHER" id="PTHR30055:SF234">
    <property type="entry name" value="HTH-TYPE TRANSCRIPTIONAL REGULATOR BETI"/>
    <property type="match status" value="1"/>
</dbReference>
<accession>A0A9E6XSG2</accession>
<dbReference type="Pfam" id="PF17940">
    <property type="entry name" value="TetR_C_31"/>
    <property type="match status" value="1"/>
</dbReference>
<dbReference type="Gene3D" id="1.10.357.10">
    <property type="entry name" value="Tetracycline Repressor, domain 2"/>
    <property type="match status" value="1"/>
</dbReference>
<proteinExistence type="predicted"/>
<dbReference type="GO" id="GO:0000976">
    <property type="term" value="F:transcription cis-regulatory region binding"/>
    <property type="evidence" value="ECO:0007669"/>
    <property type="project" value="TreeGrafter"/>
</dbReference>
<dbReference type="InterPro" id="IPR050109">
    <property type="entry name" value="HTH-type_TetR-like_transc_reg"/>
</dbReference>
<dbReference type="KEGG" id="sbae:DSM104329_00194"/>
<dbReference type="EMBL" id="CP087164">
    <property type="protein sequence ID" value="UGS33829.1"/>
    <property type="molecule type" value="Genomic_DNA"/>
</dbReference>
<gene>
    <name evidence="6" type="ORF">DSM104329_00194</name>
</gene>
<reference evidence="6" key="1">
    <citation type="journal article" date="2022" name="Int. J. Syst. Evol. Microbiol.">
        <title>Pseudomonas aegrilactucae sp. nov. and Pseudomonas morbosilactucae sp. nov., pathogens causing bacterial rot of lettuce in Japan.</title>
        <authorList>
            <person name="Sawada H."/>
            <person name="Fujikawa T."/>
            <person name="Satou M."/>
        </authorList>
    </citation>
    <scope>NUCLEOTIDE SEQUENCE</scope>
    <source>
        <strain evidence="6">0166_1</strain>
    </source>
</reference>
<dbReference type="RefSeq" id="WP_259313521.1">
    <property type="nucleotide sequence ID" value="NZ_CP087164.1"/>
</dbReference>
<evidence type="ECO:0000256" key="4">
    <source>
        <dbReference type="PROSITE-ProRule" id="PRU00335"/>
    </source>
</evidence>
<feature type="DNA-binding region" description="H-T-H motif" evidence="4">
    <location>
        <begin position="38"/>
        <end position="57"/>
    </location>
</feature>
<dbReference type="Proteomes" id="UP001162834">
    <property type="component" value="Chromosome"/>
</dbReference>
<dbReference type="InterPro" id="IPR036271">
    <property type="entry name" value="Tet_transcr_reg_TetR-rel_C_sf"/>
</dbReference>
<protein>
    <recommendedName>
        <fullName evidence="5">HTH tetR-type domain-containing protein</fullName>
    </recommendedName>
</protein>
<keyword evidence="1" id="KW-0805">Transcription regulation</keyword>